<dbReference type="CDD" id="cd04301">
    <property type="entry name" value="NAT_SF"/>
    <property type="match status" value="1"/>
</dbReference>
<protein>
    <recommendedName>
        <fullName evidence="1">N-acetyltransferase domain-containing protein</fullName>
    </recommendedName>
</protein>
<gene>
    <name evidence="2" type="ORF">HMPREF0555_1741</name>
</gene>
<dbReference type="SUPFAM" id="SSF55729">
    <property type="entry name" value="Acyl-CoA N-acyltransferases (Nat)"/>
    <property type="match status" value="1"/>
</dbReference>
<reference evidence="2 3" key="1">
    <citation type="submission" date="2009-04" db="EMBL/GenBank/DDBJ databases">
        <authorList>
            <person name="Qin X."/>
            <person name="Bachman B."/>
            <person name="Battles P."/>
            <person name="Bell A."/>
            <person name="Bess C."/>
            <person name="Bickham C."/>
            <person name="Chaboub L."/>
            <person name="Chen D."/>
            <person name="Coyle M."/>
            <person name="Deiros D.R."/>
            <person name="Dinh H."/>
            <person name="Forbes L."/>
            <person name="Fowler G."/>
            <person name="Francisco L."/>
            <person name="Fu Q."/>
            <person name="Gubbala S."/>
            <person name="Hale W."/>
            <person name="Han Y."/>
            <person name="Hemphill L."/>
            <person name="Highlander S.K."/>
            <person name="Hirani K."/>
            <person name="Hogues M."/>
            <person name="Jackson L."/>
            <person name="Jakkamsetti A."/>
            <person name="Javaid M."/>
            <person name="Jiang H."/>
            <person name="Korchina V."/>
            <person name="Kovar C."/>
            <person name="Lara F."/>
            <person name="Lee S."/>
            <person name="Mata R."/>
            <person name="Mathew T."/>
            <person name="Moen C."/>
            <person name="Morales K."/>
            <person name="Munidasa M."/>
            <person name="Nazareth L."/>
            <person name="Ngo R."/>
            <person name="Nguyen L."/>
            <person name="Okwuonu G."/>
            <person name="Ongeri F."/>
            <person name="Patil S."/>
            <person name="Petrosino J."/>
            <person name="Pham C."/>
            <person name="Pham P."/>
            <person name="Pu L.-L."/>
            <person name="Puazo M."/>
            <person name="Raj R."/>
            <person name="Reid J."/>
            <person name="Rouhana J."/>
            <person name="Saada N."/>
            <person name="Shang Y."/>
            <person name="Simmons D."/>
            <person name="Thornton R."/>
            <person name="Warren J."/>
            <person name="Weissenberger G."/>
            <person name="Zhang J."/>
            <person name="Zhang L."/>
            <person name="Zhou C."/>
            <person name="Zhu D."/>
            <person name="Muzny D."/>
            <person name="Worley K."/>
            <person name="Gibbs R."/>
        </authorList>
    </citation>
    <scope>NUCLEOTIDE SEQUENCE [LARGE SCALE GENOMIC DNA]</scope>
    <source>
        <strain evidence="2 3">ATCC 19254</strain>
    </source>
</reference>
<evidence type="ECO:0000313" key="3">
    <source>
        <dbReference type="Proteomes" id="UP000004283"/>
    </source>
</evidence>
<organism evidence="2 3">
    <name type="scientific">Leuconostoc mesenteroides subsp. cremoris ATCC 19254</name>
    <dbReference type="NCBI Taxonomy" id="586220"/>
    <lineage>
        <taxon>Bacteria</taxon>
        <taxon>Bacillati</taxon>
        <taxon>Bacillota</taxon>
        <taxon>Bacilli</taxon>
        <taxon>Lactobacillales</taxon>
        <taxon>Lactobacillaceae</taxon>
        <taxon>Leuconostoc</taxon>
    </lineage>
</organism>
<dbReference type="GO" id="GO:0016747">
    <property type="term" value="F:acyltransferase activity, transferring groups other than amino-acyl groups"/>
    <property type="evidence" value="ECO:0007669"/>
    <property type="project" value="InterPro"/>
</dbReference>
<dbReference type="Pfam" id="PF00583">
    <property type="entry name" value="Acetyltransf_1"/>
    <property type="match status" value="1"/>
</dbReference>
<dbReference type="PROSITE" id="PS51186">
    <property type="entry name" value="GNAT"/>
    <property type="match status" value="1"/>
</dbReference>
<feature type="domain" description="N-acetyltransferase" evidence="1">
    <location>
        <begin position="15"/>
        <end position="163"/>
    </location>
</feature>
<dbReference type="AlphaFoldDB" id="C2KM75"/>
<sequence length="184" mass="21001">MRTIATMYMEIILMIKIVNVTEEDKAYWQDIYMQSFPEYERLDFVQLALLAKTKEPVKMALVVDERPVGILLLVEISAQKVFVLYFAVDANIRGRGIGSKTIAALKEQYPNGVILESEITGQQADNEMQRVKRYDFYKRNGVNDAHLVTKNMGGTFHLLRTTDKISDDDYLNAVSELGIEAQVE</sequence>
<evidence type="ECO:0000259" key="1">
    <source>
        <dbReference type="PROSITE" id="PS51186"/>
    </source>
</evidence>
<name>C2KM75_LEUMC</name>
<dbReference type="InterPro" id="IPR000182">
    <property type="entry name" value="GNAT_dom"/>
</dbReference>
<dbReference type="Proteomes" id="UP000004283">
    <property type="component" value="Unassembled WGS sequence"/>
</dbReference>
<dbReference type="InterPro" id="IPR016181">
    <property type="entry name" value="Acyl_CoA_acyltransferase"/>
</dbReference>
<dbReference type="EMBL" id="ACKV01000107">
    <property type="protein sequence ID" value="EEJ41650.1"/>
    <property type="molecule type" value="Genomic_DNA"/>
</dbReference>
<comment type="caution">
    <text evidence="2">The sequence shown here is derived from an EMBL/GenBank/DDBJ whole genome shotgun (WGS) entry which is preliminary data.</text>
</comment>
<accession>C2KM75</accession>
<evidence type="ECO:0000313" key="2">
    <source>
        <dbReference type="EMBL" id="EEJ41650.1"/>
    </source>
</evidence>
<proteinExistence type="predicted"/>
<dbReference type="Gene3D" id="3.40.630.30">
    <property type="match status" value="1"/>
</dbReference>
<dbReference type="HOGENOM" id="CLU_105077_3_0_9"/>